<dbReference type="EMBL" id="CAJMWZ010006765">
    <property type="protein sequence ID" value="CAE6527107.1"/>
    <property type="molecule type" value="Genomic_DNA"/>
</dbReference>
<dbReference type="Pfam" id="PF11882">
    <property type="entry name" value="DUF3402"/>
    <property type="match status" value="1"/>
</dbReference>
<comment type="caution">
    <text evidence="6">The sequence shown here is derived from an EMBL/GenBank/DDBJ whole genome shotgun (WGS) entry which is preliminary data.</text>
</comment>
<dbReference type="SMART" id="SM01292">
    <property type="entry name" value="N1221"/>
    <property type="match status" value="1"/>
</dbReference>
<dbReference type="CDD" id="cd12148">
    <property type="entry name" value="fungal_TF_MHR"/>
    <property type="match status" value="1"/>
</dbReference>
<dbReference type="InterPro" id="IPR012486">
    <property type="entry name" value="Far11/STRP_N"/>
</dbReference>
<dbReference type="Proteomes" id="UP000663850">
    <property type="component" value="Unassembled WGS sequence"/>
</dbReference>
<keyword evidence="1" id="KW-0539">Nucleus</keyword>
<name>A0A8H3HP76_9AGAM</name>
<evidence type="ECO:0000259" key="3">
    <source>
        <dbReference type="SMART" id="SM00906"/>
    </source>
</evidence>
<evidence type="ECO:0000256" key="1">
    <source>
        <dbReference type="ARBA" id="ARBA00023242"/>
    </source>
</evidence>
<feature type="domain" description="Far11/STRP N-terminal" evidence="4">
    <location>
        <begin position="28"/>
        <end position="244"/>
    </location>
</feature>
<dbReference type="GO" id="GO:0005829">
    <property type="term" value="C:cytosol"/>
    <property type="evidence" value="ECO:0007669"/>
    <property type="project" value="TreeGrafter"/>
</dbReference>
<dbReference type="InterPro" id="IPR021819">
    <property type="entry name" value="Far11/STRP_C"/>
</dbReference>
<dbReference type="InterPro" id="IPR007219">
    <property type="entry name" value="XnlR_reg_dom"/>
</dbReference>
<evidence type="ECO:0000259" key="4">
    <source>
        <dbReference type="SMART" id="SM01292"/>
    </source>
</evidence>
<feature type="compositionally biased region" description="Low complexity" evidence="2">
    <location>
        <begin position="306"/>
        <end position="320"/>
    </location>
</feature>
<dbReference type="GO" id="GO:0008270">
    <property type="term" value="F:zinc ion binding"/>
    <property type="evidence" value="ECO:0007669"/>
    <property type="project" value="InterPro"/>
</dbReference>
<evidence type="ECO:0000259" key="5">
    <source>
        <dbReference type="SMART" id="SM01293"/>
    </source>
</evidence>
<dbReference type="Pfam" id="PF04082">
    <property type="entry name" value="Fungal_trans"/>
    <property type="match status" value="1"/>
</dbReference>
<organism evidence="6 7">
    <name type="scientific">Rhizoctonia solani</name>
    <dbReference type="NCBI Taxonomy" id="456999"/>
    <lineage>
        <taxon>Eukaryota</taxon>
        <taxon>Fungi</taxon>
        <taxon>Dikarya</taxon>
        <taxon>Basidiomycota</taxon>
        <taxon>Agaricomycotina</taxon>
        <taxon>Agaricomycetes</taxon>
        <taxon>Cantharellales</taxon>
        <taxon>Ceratobasidiaceae</taxon>
        <taxon>Rhizoctonia</taxon>
    </lineage>
</organism>
<dbReference type="SMART" id="SM00906">
    <property type="entry name" value="Fungal_trans"/>
    <property type="match status" value="1"/>
</dbReference>
<dbReference type="Pfam" id="PF07923">
    <property type="entry name" value="N1221"/>
    <property type="match status" value="1"/>
</dbReference>
<evidence type="ECO:0000313" key="6">
    <source>
        <dbReference type="EMBL" id="CAE6527107.1"/>
    </source>
</evidence>
<sequence length="1690" mass="188896">MDDETSSMDSITLGQLKSMVGTQTKQRQQRFDFRYEDEDTVFNEIDEFFSYVEVPQYAENMRAWQGSFNGEWTKSSVSDRKAHIELLLESLEHRDAEKRFVNARRLLYILQGTFAETTSPEHQLHWIIDNAKLVRSADGLSRIVDAIKISSSKHDVLSNISESDTRHLGISQAEKQDFIEEVNTELSMYYAILYFMVEVMKGDEDFGDELNQGIKSTPVDFSTFRQEAAVKYPTFVPQPPSSDKELTTERLATALSPIPVRPPYHQNHGDQQHLNQPGHPMHDSMQMNMGTGMGIGTPAPSPPPHLQNLNPNQNPNLQNPKQKKLQFQTDQTRPFVFPFSRSTGTIPVAVEEAERLYKKHMHVSLALWQMWEVREACWREETGVDETVALGDSGTSHIKNIPLTGVGGERGSGISVGVNGAGVGVAAPRIFGRSDDAVENTSGLNDVKKLEALIEEVEEAFNAGAETGGKERRKLREKKHDLIRLKRVETIYSAILPLLQPCVIVLLKLLLATVTATGAPPPNASQSGFGVQEMPPQPPPSPEEIDVMRHREITSKAVSAILMLTLKWFKASHIMKFHHLGQLLLDSNCILLVLKMFGMQEVSNVIVAKNEIPGLNFFRFCHLNFSRTPHNDRLEEPAPPLPRIEDDVELITDFSWRNFFANINFVKIVQKLSKRRSHRIWLLVQYKSSAILKRILKVSHPILQLHVLKLLKSQVPYCGRKWRQSNMKVITLIYLHCRPDLRDEWLSGTEVDDVVDAMVQEQALRTLVKFYNTKRYGAAAAAPPSQQHRRNSSQSVPTLDALGVGGTDMPRPHGTPNTPAEADVFPPLKSRVADPSHFLPFIPEDAAFEAEYEEYLSDLGEQDNYQTEAADALVPPHSVVEQREGGDDIGGVSAWRQLSKISSAAEAGLADGISDSESIGSIHILGDETRSESDISEADSADENTNNWAHMSPKTLQAMAKSPMGRRSSSGSGLRPVLPFGLDDGSAIPEDIEHPTGPVPRSGTLGEGEGVDEVENAIAENNNVKRGMAEQCYMESPPVPSRKASIIDTSESERLTQRIEQLEALVRVSYGHAGDPATMSVADMAALLSNTPQAPVPAQTPATPSNPREQPSPERAVQDAATALGQLSQANGENPLALGSTKPSVDDPNPADPVASFPASPHVTGQLARYFFEASSIHWYCVAVHKPVFYDAYLEFFSGRHQNAPDFDFCVLLAAMCALTLQFCGDADAQAILVEGAMDKDNLRRKMFEFARMMLAHSERIQGPTLERITAMILIAIYLENEGVVNEYYGTIGSAIRTAQSMGMHRDGEGKWHMNPVEAEQRRRLWWILYTHDRLQNFVLCRPYVIHDQHCDCRLPLNADQAELIEERELTSHPLNQPTEHTFQLLQISWSQVLGQISDHCFNILTPSYRTVLHMEHQIRLFELGLPTAFQHGATEGNVRPYIMFQSQLLVLQIHHAKVLLLRPFIYKRDVPPYEEEHRTLREAFDQYACDVCIQVCKRLLAFQQIMHSQIPRHQLRWFLCVISVFDAALTLASVLVLQPHHALADDIDYWVRAGQDLLRSMASFHHVASESVKALHTVRNRALSARGLPTVEGDGHNPPPVSVNVPAQHYNHSQAHNLFDPLLSAELDRAHRTLGQSQTLVADSLGPTEMSNTIWDSIPAAMFETGVLPSSVEMLSGDFDAEELFERFL</sequence>
<dbReference type="InterPro" id="IPR040185">
    <property type="entry name" value="Far11/STRP"/>
</dbReference>
<feature type="region of interest" description="Disordered" evidence="2">
    <location>
        <begin position="263"/>
        <end position="320"/>
    </location>
</feature>
<accession>A0A8H3HP76</accession>
<evidence type="ECO:0008006" key="8">
    <source>
        <dbReference type="Google" id="ProtNLM"/>
    </source>
</evidence>
<dbReference type="GO" id="GO:0003677">
    <property type="term" value="F:DNA binding"/>
    <property type="evidence" value="ECO:0007669"/>
    <property type="project" value="InterPro"/>
</dbReference>
<feature type="region of interest" description="Disordered" evidence="2">
    <location>
        <begin position="928"/>
        <end position="948"/>
    </location>
</feature>
<gene>
    <name evidence="6" type="ORF">RDB_LOCUS125206</name>
</gene>
<dbReference type="GO" id="GO:0006351">
    <property type="term" value="P:DNA-templated transcription"/>
    <property type="evidence" value="ECO:0007669"/>
    <property type="project" value="InterPro"/>
</dbReference>
<feature type="region of interest" description="Disordered" evidence="2">
    <location>
        <begin position="522"/>
        <end position="542"/>
    </location>
</feature>
<feature type="domain" description="Xylanolytic transcriptional activator regulatory" evidence="3">
    <location>
        <begin position="1288"/>
        <end position="1362"/>
    </location>
</feature>
<proteinExistence type="predicted"/>
<protein>
    <recommendedName>
        <fullName evidence="8">Transcription factor domain-containing protein</fullName>
    </recommendedName>
</protein>
<dbReference type="PANTHER" id="PTHR13239">
    <property type="entry name" value="PROTEIN REQUIRED FOR HYPHAL ANASTOMOSIS HAM-2"/>
    <property type="match status" value="1"/>
</dbReference>
<dbReference type="PANTHER" id="PTHR13239:SF4">
    <property type="entry name" value="AT25231P"/>
    <property type="match status" value="1"/>
</dbReference>
<feature type="compositionally biased region" description="Low complexity" evidence="2">
    <location>
        <begin position="1092"/>
        <end position="1103"/>
    </location>
</feature>
<feature type="region of interest" description="Disordered" evidence="2">
    <location>
        <begin position="780"/>
        <end position="824"/>
    </location>
</feature>
<feature type="domain" description="Far11/STRP C-terminal" evidence="5">
    <location>
        <begin position="347"/>
        <end position="852"/>
    </location>
</feature>
<feature type="region of interest" description="Disordered" evidence="2">
    <location>
        <begin position="1092"/>
        <end position="1155"/>
    </location>
</feature>
<evidence type="ECO:0000313" key="7">
    <source>
        <dbReference type="Proteomes" id="UP000663850"/>
    </source>
</evidence>
<dbReference type="GO" id="GO:0007010">
    <property type="term" value="P:cytoskeleton organization"/>
    <property type="evidence" value="ECO:0007669"/>
    <property type="project" value="TreeGrafter"/>
</dbReference>
<dbReference type="SMART" id="SM01293">
    <property type="entry name" value="DUF3402"/>
    <property type="match status" value="1"/>
</dbReference>
<reference evidence="6" key="1">
    <citation type="submission" date="2021-01" db="EMBL/GenBank/DDBJ databases">
        <authorList>
            <person name="Kaushik A."/>
        </authorList>
    </citation>
    <scope>NUCLEOTIDE SEQUENCE</scope>
    <source>
        <strain evidence="6">Type strain: AG8-Rh-89/</strain>
    </source>
</reference>
<evidence type="ECO:0000256" key="2">
    <source>
        <dbReference type="SAM" id="MobiDB-lite"/>
    </source>
</evidence>